<accession>A0AA37TNX2</accession>
<protein>
    <submittedName>
        <fullName evidence="2">Uncharacterized protein</fullName>
    </submittedName>
</protein>
<dbReference type="RefSeq" id="WP_043075245.1">
    <property type="nucleotide sequence ID" value="NZ_BPQZ01000003.1"/>
</dbReference>
<dbReference type="AlphaFoldDB" id="A0AA37TNX2"/>
<evidence type="ECO:0000313" key="3">
    <source>
        <dbReference type="Proteomes" id="UP001157440"/>
    </source>
</evidence>
<gene>
    <name evidence="2" type="ORF">GCM10007890_47670</name>
</gene>
<feature type="compositionally biased region" description="Basic and acidic residues" evidence="1">
    <location>
        <begin position="23"/>
        <end position="34"/>
    </location>
</feature>
<dbReference type="EMBL" id="BSPL01000023">
    <property type="protein sequence ID" value="GLS72752.1"/>
    <property type="molecule type" value="Genomic_DNA"/>
</dbReference>
<name>A0AA37TNX2_9HYPH</name>
<organism evidence="2 3">
    <name type="scientific">Methylobacterium tardum</name>
    <dbReference type="NCBI Taxonomy" id="374432"/>
    <lineage>
        <taxon>Bacteria</taxon>
        <taxon>Pseudomonadati</taxon>
        <taxon>Pseudomonadota</taxon>
        <taxon>Alphaproteobacteria</taxon>
        <taxon>Hyphomicrobiales</taxon>
        <taxon>Methylobacteriaceae</taxon>
        <taxon>Methylobacterium</taxon>
    </lineage>
</organism>
<feature type="region of interest" description="Disordered" evidence="1">
    <location>
        <begin position="1"/>
        <end position="34"/>
    </location>
</feature>
<keyword evidence="3" id="KW-1185">Reference proteome</keyword>
<reference evidence="3" key="1">
    <citation type="journal article" date="2019" name="Int. J. Syst. Evol. Microbiol.">
        <title>The Global Catalogue of Microorganisms (GCM) 10K type strain sequencing project: providing services to taxonomists for standard genome sequencing and annotation.</title>
        <authorList>
            <consortium name="The Broad Institute Genomics Platform"/>
            <consortium name="The Broad Institute Genome Sequencing Center for Infectious Disease"/>
            <person name="Wu L."/>
            <person name="Ma J."/>
        </authorList>
    </citation>
    <scope>NUCLEOTIDE SEQUENCE [LARGE SCALE GENOMIC DNA]</scope>
    <source>
        <strain evidence="3">NBRC 103632</strain>
    </source>
</reference>
<sequence length="291" mass="32378">MPGTGSDLSRMFALDRQGAFPHTGDDRARPQGDPEQCRQAFDLAFSREDADPAAVHPVDLNASLLETFGPDGVLGIREFVDRHARLMASRSRRIERFPRPDPDPRAYEAAGAFAGRCHRLRLLSVEAGPGGEPRHRLIDREMSFALQGRRAVRIRGLTQQEQARKIRGERAQARRAETLDRKAREVATPVIGRLVDALVRHDRDHVVPPAWHDDGYLPRELVGRRIAEAAAFIVEYHHVAGFDRARLARWQATLTGRVRQAPRPRLLTAGAAAIASDDEAALLGLVRTDEA</sequence>
<proteinExistence type="predicted"/>
<evidence type="ECO:0000256" key="1">
    <source>
        <dbReference type="SAM" id="MobiDB-lite"/>
    </source>
</evidence>
<comment type="caution">
    <text evidence="2">The sequence shown here is derived from an EMBL/GenBank/DDBJ whole genome shotgun (WGS) entry which is preliminary data.</text>
</comment>
<evidence type="ECO:0000313" key="2">
    <source>
        <dbReference type="EMBL" id="GLS72752.1"/>
    </source>
</evidence>
<dbReference type="Proteomes" id="UP001157440">
    <property type="component" value="Unassembled WGS sequence"/>
</dbReference>